<feature type="domain" description="DUF1468" evidence="2">
    <location>
        <begin position="14"/>
        <end position="148"/>
    </location>
</feature>
<name>A0A0P0EMT1_AZOBR</name>
<feature type="transmembrane region" description="Helical" evidence="1">
    <location>
        <begin position="12"/>
        <end position="32"/>
    </location>
</feature>
<keyword evidence="1" id="KW-0812">Transmembrane</keyword>
<gene>
    <name evidence="4" type="ORF">D3868_29520</name>
    <name evidence="3" type="ORF">SIM66_03825</name>
</gene>
<evidence type="ECO:0000313" key="4">
    <source>
        <dbReference type="EMBL" id="QCO13169.1"/>
    </source>
</evidence>
<organism evidence="4 5">
    <name type="scientific">Azospirillum brasilense</name>
    <dbReference type="NCBI Taxonomy" id="192"/>
    <lineage>
        <taxon>Bacteria</taxon>
        <taxon>Pseudomonadati</taxon>
        <taxon>Pseudomonadota</taxon>
        <taxon>Alphaproteobacteria</taxon>
        <taxon>Rhodospirillales</taxon>
        <taxon>Azospirillaceae</taxon>
        <taxon>Azospirillum</taxon>
    </lineage>
</organism>
<dbReference type="GeneID" id="56453651"/>
<evidence type="ECO:0000313" key="3">
    <source>
        <dbReference type="EMBL" id="MDX5950327.1"/>
    </source>
</evidence>
<evidence type="ECO:0000259" key="2">
    <source>
        <dbReference type="Pfam" id="PF07331"/>
    </source>
</evidence>
<feature type="transmembrane region" description="Helical" evidence="1">
    <location>
        <begin position="44"/>
        <end position="65"/>
    </location>
</feature>
<keyword evidence="4" id="KW-0614">Plasmid</keyword>
<reference evidence="4 5" key="1">
    <citation type="submission" date="2018-09" db="EMBL/GenBank/DDBJ databases">
        <title>Whole genome based analysis of evolution and adaptive divergence in Indian and Brazilian strains of Azospirillum brasilense.</title>
        <authorList>
            <person name="Singh C."/>
            <person name="Tripathi A.K."/>
        </authorList>
    </citation>
    <scope>NUCLEOTIDE SEQUENCE [LARGE SCALE GENOMIC DNA]</scope>
    <source>
        <strain evidence="4 5">MTCC4038</strain>
        <plasmid evidence="4 5">p4</plasmid>
    </source>
</reference>
<sequence length="162" mass="16538">MTTGRSMRAGEAVLGGGLIALGGLIAVETMLTPSVGRAVVGPALFPYLISGGLVLVGLSLLREAFAGAIAHAEGLELDLWAVALVAAGLAVQFLLLDTLGWIPSTTILFAAVSRAFGGRRLMVNLAIGLALAAFTFVAFNYGLGLNLPEGSLVERLTSADAE</sequence>
<geneLocation type="plasmid" evidence="4 5">
    <name>p4</name>
</geneLocation>
<dbReference type="Proteomes" id="UP001277471">
    <property type="component" value="Unassembled WGS sequence"/>
</dbReference>
<feature type="transmembrane region" description="Helical" evidence="1">
    <location>
        <begin position="77"/>
        <end position="95"/>
    </location>
</feature>
<protein>
    <submittedName>
        <fullName evidence="4">Tripartite tricarboxylate transporter TctB family protein</fullName>
    </submittedName>
</protein>
<dbReference type="AlphaFoldDB" id="A0A0P0EMT1"/>
<dbReference type="EMBL" id="CP032343">
    <property type="protein sequence ID" value="QCO13169.1"/>
    <property type="molecule type" value="Genomic_DNA"/>
</dbReference>
<dbReference type="Pfam" id="PF07331">
    <property type="entry name" value="TctB"/>
    <property type="match status" value="1"/>
</dbReference>
<proteinExistence type="predicted"/>
<dbReference type="EMBL" id="JAWXYC010000002">
    <property type="protein sequence ID" value="MDX5950327.1"/>
    <property type="molecule type" value="Genomic_DNA"/>
</dbReference>
<keyword evidence="1" id="KW-1133">Transmembrane helix</keyword>
<accession>A0A0P0EMT1</accession>
<dbReference type="InterPro" id="IPR009936">
    <property type="entry name" value="DUF1468"/>
</dbReference>
<reference evidence="3 6" key="2">
    <citation type="submission" date="2023-11" db="EMBL/GenBank/DDBJ databases">
        <title>MicrobeMod: A computational toolkit for identifying prokaryotic methylation and restriction-modification with nanopore sequencing.</title>
        <authorList>
            <person name="Crits-Christoph A."/>
            <person name="Kang S.C."/>
            <person name="Lee H."/>
            <person name="Ostrov N."/>
        </authorList>
    </citation>
    <scope>NUCLEOTIDE SEQUENCE [LARGE SCALE GENOMIC DNA]</scope>
    <source>
        <strain evidence="3 6">ATCC 29145</strain>
    </source>
</reference>
<dbReference type="Proteomes" id="UP000298774">
    <property type="component" value="Plasmid p4"/>
</dbReference>
<keyword evidence="1" id="KW-0472">Membrane</keyword>
<evidence type="ECO:0000256" key="1">
    <source>
        <dbReference type="SAM" id="Phobius"/>
    </source>
</evidence>
<dbReference type="RefSeq" id="WP_035682704.1">
    <property type="nucleotide sequence ID" value="NZ_CP012917.1"/>
</dbReference>
<feature type="transmembrane region" description="Helical" evidence="1">
    <location>
        <begin position="101"/>
        <end position="117"/>
    </location>
</feature>
<evidence type="ECO:0000313" key="5">
    <source>
        <dbReference type="Proteomes" id="UP000298774"/>
    </source>
</evidence>
<dbReference type="KEGG" id="abf:AMK58_27665"/>
<evidence type="ECO:0000313" key="6">
    <source>
        <dbReference type="Proteomes" id="UP001277471"/>
    </source>
</evidence>
<feature type="transmembrane region" description="Helical" evidence="1">
    <location>
        <begin position="124"/>
        <end position="143"/>
    </location>
</feature>
<keyword evidence="6" id="KW-1185">Reference proteome</keyword>